<dbReference type="EMBL" id="JABDJR010000625">
    <property type="protein sequence ID" value="NNF08178.1"/>
    <property type="molecule type" value="Genomic_DNA"/>
</dbReference>
<evidence type="ECO:0000313" key="3">
    <source>
        <dbReference type="EMBL" id="NNF08178.1"/>
    </source>
</evidence>
<evidence type="ECO:0000256" key="1">
    <source>
        <dbReference type="SAM" id="SignalP"/>
    </source>
</evidence>
<protein>
    <submittedName>
        <fullName evidence="3">PEP-CTERM sorting domain-containing protein</fullName>
    </submittedName>
</protein>
<comment type="caution">
    <text evidence="3">The sequence shown here is derived from an EMBL/GenBank/DDBJ whole genome shotgun (WGS) entry which is preliminary data.</text>
</comment>
<feature type="chain" id="PRO_5030594980" evidence="1">
    <location>
        <begin position="22"/>
        <end position="235"/>
    </location>
</feature>
<evidence type="ECO:0000259" key="2">
    <source>
        <dbReference type="Pfam" id="PF07589"/>
    </source>
</evidence>
<dbReference type="Proteomes" id="UP000547674">
    <property type="component" value="Unassembled WGS sequence"/>
</dbReference>
<sequence>MKKTLLLTLTCLLALSFGATANASTLSIQFSGMDLHYDGNNLMASEDYLTTMNFFDCGVLVGSLTENIGVNMFVGDLGPIVYGNGSYQSSTGYGFDLYIGGEAEVSTAAGGVGGGGIGLDWDSPVQVNVNQNGGSTQVSVLGSASTSQINYQNLPFGFELDSPIQVSFSTQITKFTLANETAAASTESGDYFATFDAFGTGEVSGDRSPIPEPMTLLTMGLGLAGFGALRRRKKA</sequence>
<organism evidence="3 4">
    <name type="scientific">Eiseniibacteriota bacterium</name>
    <dbReference type="NCBI Taxonomy" id="2212470"/>
    <lineage>
        <taxon>Bacteria</taxon>
        <taxon>Candidatus Eiseniibacteriota</taxon>
    </lineage>
</organism>
<accession>A0A7Y2EAD3</accession>
<feature type="signal peptide" evidence="1">
    <location>
        <begin position="1"/>
        <end position="21"/>
    </location>
</feature>
<keyword evidence="1" id="KW-0732">Signal</keyword>
<gene>
    <name evidence="3" type="ORF">HKN21_15545</name>
</gene>
<reference evidence="3 4" key="1">
    <citation type="submission" date="2020-03" db="EMBL/GenBank/DDBJ databases">
        <title>Metabolic flexibility allows generalist bacteria to become dominant in a frequently disturbed ecosystem.</title>
        <authorList>
            <person name="Chen Y.-J."/>
            <person name="Leung P.M."/>
            <person name="Bay S.K."/>
            <person name="Hugenholtz P."/>
            <person name="Kessler A.J."/>
            <person name="Shelley G."/>
            <person name="Waite D.W."/>
            <person name="Cook P.L."/>
            <person name="Greening C."/>
        </authorList>
    </citation>
    <scope>NUCLEOTIDE SEQUENCE [LARGE SCALE GENOMIC DNA]</scope>
    <source>
        <strain evidence="3">SS_bin_28</strain>
    </source>
</reference>
<dbReference type="InterPro" id="IPR013424">
    <property type="entry name" value="Ice-binding_C"/>
</dbReference>
<dbReference type="Pfam" id="PF07589">
    <property type="entry name" value="PEP-CTERM"/>
    <property type="match status" value="1"/>
</dbReference>
<evidence type="ECO:0000313" key="4">
    <source>
        <dbReference type="Proteomes" id="UP000547674"/>
    </source>
</evidence>
<proteinExistence type="predicted"/>
<dbReference type="AlphaFoldDB" id="A0A7Y2EAD3"/>
<feature type="domain" description="Ice-binding protein C-terminal" evidence="2">
    <location>
        <begin position="209"/>
        <end position="232"/>
    </location>
</feature>
<dbReference type="NCBIfam" id="TIGR02595">
    <property type="entry name" value="PEP_CTERM"/>
    <property type="match status" value="1"/>
</dbReference>
<name>A0A7Y2EAD3_UNCEI</name>